<feature type="transmembrane region" description="Helical" evidence="3">
    <location>
        <begin position="141"/>
        <end position="163"/>
    </location>
</feature>
<evidence type="ECO:0000256" key="2">
    <source>
        <dbReference type="ARBA" id="ARBA00010323"/>
    </source>
</evidence>
<comment type="pathway">
    <text evidence="1">Lipid metabolism.</text>
</comment>
<dbReference type="InterPro" id="IPR049941">
    <property type="entry name" value="LPLAT_7/PORCN-like"/>
</dbReference>
<reference evidence="4" key="1">
    <citation type="journal article" date="2021" name="G3 (Bethesda)">
        <title>Genome and transcriptome analysis of the beet armyworm Spodoptera exigua reveals targets for pest control. .</title>
        <authorList>
            <person name="Simon S."/>
            <person name="Breeschoten T."/>
            <person name="Jansen H.J."/>
            <person name="Dirks R.P."/>
            <person name="Schranz M.E."/>
            <person name="Ros V.I.D."/>
        </authorList>
    </citation>
    <scope>NUCLEOTIDE SEQUENCE</scope>
    <source>
        <strain evidence="4">TB_SE_WUR_2020</strain>
    </source>
</reference>
<evidence type="ECO:0000256" key="1">
    <source>
        <dbReference type="ARBA" id="ARBA00005189"/>
    </source>
</evidence>
<comment type="caution">
    <text evidence="4">The sequence shown here is derived from an EMBL/GenBank/DDBJ whole genome shotgun (WGS) entry which is preliminary data.</text>
</comment>
<protein>
    <submittedName>
        <fullName evidence="4">Uncharacterized protein</fullName>
    </submittedName>
</protein>
<gene>
    <name evidence="4" type="ORF">HF086_004151</name>
</gene>
<dbReference type="Proteomes" id="UP000814243">
    <property type="component" value="Unassembled WGS sequence"/>
</dbReference>
<evidence type="ECO:0000256" key="3">
    <source>
        <dbReference type="SAM" id="Phobius"/>
    </source>
</evidence>
<comment type="similarity">
    <text evidence="2">Belongs to the membrane-bound acyltransferase family.</text>
</comment>
<dbReference type="GO" id="GO:0044233">
    <property type="term" value="C:mitochondria-associated endoplasmic reticulum membrane contact site"/>
    <property type="evidence" value="ECO:0007669"/>
    <property type="project" value="TreeGrafter"/>
</dbReference>
<keyword evidence="3" id="KW-0472">Membrane</keyword>
<proteinExistence type="inferred from homology"/>
<dbReference type="GO" id="GO:0071617">
    <property type="term" value="F:lysophospholipid acyltransferase activity"/>
    <property type="evidence" value="ECO:0007669"/>
    <property type="project" value="TreeGrafter"/>
</dbReference>
<keyword evidence="3" id="KW-1133">Transmembrane helix</keyword>
<dbReference type="GO" id="GO:0030258">
    <property type="term" value="P:lipid modification"/>
    <property type="evidence" value="ECO:0007669"/>
    <property type="project" value="TreeGrafter"/>
</dbReference>
<dbReference type="EMBL" id="JACEFF010000655">
    <property type="protein sequence ID" value="KAH9633437.1"/>
    <property type="molecule type" value="Genomic_DNA"/>
</dbReference>
<keyword evidence="3" id="KW-0812">Transmembrane</keyword>
<dbReference type="GO" id="GO:0016020">
    <property type="term" value="C:membrane"/>
    <property type="evidence" value="ECO:0007669"/>
    <property type="project" value="TreeGrafter"/>
</dbReference>
<dbReference type="PANTHER" id="PTHR13906:SF16">
    <property type="entry name" value="LYSOPHOSPHOLIPID ACYLTRANSFERASE 7"/>
    <property type="match status" value="1"/>
</dbReference>
<evidence type="ECO:0000313" key="5">
    <source>
        <dbReference type="Proteomes" id="UP000814243"/>
    </source>
</evidence>
<dbReference type="AlphaFoldDB" id="A0A922SCV7"/>
<feature type="transmembrane region" description="Helical" evidence="3">
    <location>
        <begin position="220"/>
        <end position="238"/>
    </location>
</feature>
<sequence>MIIVLRVVGVAFEINGSWLAIAKAKKEESKEIKEEKVKDDDFLEIINPDFQDLFHYSFNYIGLLTEDHNNRNFVYRMLYPWALFAAFRQRIYSGMTLAESVCTSAGLGAYPVQGKNRTGHGPTVGYLKLKQMIHAALFVSVIWHGYHAGYFFCIYFCPFYVMAEDIYYKLYYKDATGQKKKILGFIMWFLRSHSESYQAAAFLLLTFDRIWIYYSSVYHYWYGVWLAFLLVGMILNNLHRSKRPRKTNNEIETKQSVVSN</sequence>
<evidence type="ECO:0000313" key="4">
    <source>
        <dbReference type="EMBL" id="KAH9633437.1"/>
    </source>
</evidence>
<organism evidence="4 5">
    <name type="scientific">Spodoptera exigua</name>
    <name type="common">Beet armyworm</name>
    <name type="synonym">Noctua fulgens</name>
    <dbReference type="NCBI Taxonomy" id="7107"/>
    <lineage>
        <taxon>Eukaryota</taxon>
        <taxon>Metazoa</taxon>
        <taxon>Ecdysozoa</taxon>
        <taxon>Arthropoda</taxon>
        <taxon>Hexapoda</taxon>
        <taxon>Insecta</taxon>
        <taxon>Pterygota</taxon>
        <taxon>Neoptera</taxon>
        <taxon>Endopterygota</taxon>
        <taxon>Lepidoptera</taxon>
        <taxon>Glossata</taxon>
        <taxon>Ditrysia</taxon>
        <taxon>Noctuoidea</taxon>
        <taxon>Noctuidae</taxon>
        <taxon>Amphipyrinae</taxon>
        <taxon>Spodoptera</taxon>
    </lineage>
</organism>
<name>A0A922SCV7_SPOEX</name>
<dbReference type="PANTHER" id="PTHR13906">
    <property type="entry name" value="PORCUPINE"/>
    <property type="match status" value="1"/>
</dbReference>
<accession>A0A922SCV7</accession>
<dbReference type="GO" id="GO:0006661">
    <property type="term" value="P:phosphatidylinositol biosynthetic process"/>
    <property type="evidence" value="ECO:0007669"/>
    <property type="project" value="TreeGrafter"/>
</dbReference>